<evidence type="ECO:0000313" key="3">
    <source>
        <dbReference type="EMBL" id="RPA75117.1"/>
    </source>
</evidence>
<keyword evidence="1" id="KW-0175">Coiled coil</keyword>
<proteinExistence type="predicted"/>
<dbReference type="Proteomes" id="UP000275078">
    <property type="component" value="Unassembled WGS sequence"/>
</dbReference>
<accession>A0A3N4HP94</accession>
<keyword evidence="4" id="KW-1185">Reference proteome</keyword>
<name>A0A3N4HP94_ASCIM</name>
<dbReference type="EMBL" id="ML119771">
    <property type="protein sequence ID" value="RPA75117.1"/>
    <property type="molecule type" value="Genomic_DNA"/>
</dbReference>
<protein>
    <submittedName>
        <fullName evidence="3">Uncharacterized protein</fullName>
    </submittedName>
</protein>
<feature type="region of interest" description="Disordered" evidence="2">
    <location>
        <begin position="108"/>
        <end position="137"/>
    </location>
</feature>
<feature type="coiled-coil region" evidence="1">
    <location>
        <begin position="204"/>
        <end position="231"/>
    </location>
</feature>
<evidence type="ECO:0000256" key="2">
    <source>
        <dbReference type="SAM" id="MobiDB-lite"/>
    </source>
</evidence>
<gene>
    <name evidence="3" type="ORF">BJ508DRAFT_332401</name>
</gene>
<reference evidence="3 4" key="1">
    <citation type="journal article" date="2018" name="Nat. Ecol. Evol.">
        <title>Pezizomycetes genomes reveal the molecular basis of ectomycorrhizal truffle lifestyle.</title>
        <authorList>
            <person name="Murat C."/>
            <person name="Payen T."/>
            <person name="Noel B."/>
            <person name="Kuo A."/>
            <person name="Morin E."/>
            <person name="Chen J."/>
            <person name="Kohler A."/>
            <person name="Krizsan K."/>
            <person name="Balestrini R."/>
            <person name="Da Silva C."/>
            <person name="Montanini B."/>
            <person name="Hainaut M."/>
            <person name="Levati E."/>
            <person name="Barry K.W."/>
            <person name="Belfiori B."/>
            <person name="Cichocki N."/>
            <person name="Clum A."/>
            <person name="Dockter R.B."/>
            <person name="Fauchery L."/>
            <person name="Guy J."/>
            <person name="Iotti M."/>
            <person name="Le Tacon F."/>
            <person name="Lindquist E.A."/>
            <person name="Lipzen A."/>
            <person name="Malagnac F."/>
            <person name="Mello A."/>
            <person name="Molinier V."/>
            <person name="Miyauchi S."/>
            <person name="Poulain J."/>
            <person name="Riccioni C."/>
            <person name="Rubini A."/>
            <person name="Sitrit Y."/>
            <person name="Splivallo R."/>
            <person name="Traeger S."/>
            <person name="Wang M."/>
            <person name="Zifcakova L."/>
            <person name="Wipf D."/>
            <person name="Zambonelli A."/>
            <person name="Paolocci F."/>
            <person name="Nowrousian M."/>
            <person name="Ottonello S."/>
            <person name="Baldrian P."/>
            <person name="Spatafora J.W."/>
            <person name="Henrissat B."/>
            <person name="Nagy L.G."/>
            <person name="Aury J.M."/>
            <person name="Wincker P."/>
            <person name="Grigoriev I.V."/>
            <person name="Bonfante P."/>
            <person name="Martin F.M."/>
        </authorList>
    </citation>
    <scope>NUCLEOTIDE SEQUENCE [LARGE SCALE GENOMIC DNA]</scope>
    <source>
        <strain evidence="3 4">RN42</strain>
    </source>
</reference>
<feature type="region of interest" description="Disordered" evidence="2">
    <location>
        <begin position="1"/>
        <end position="61"/>
    </location>
</feature>
<sequence>MTGKRKRNGRGKGKGKGNKKAASKKTGSLSANSAMEDANRADMVASTDIAGGSDSLDDGAEVEEGGILGTEAGIRTGTGAEVQGCALLSSLHPTDEVKPVIDTDIGSGANSATNCDDNTNTNTCTEHDTPEQAQKQRDEEAELEQKMRQLREIVDLGMGWGRLERCRQDLLTEWVQKLSKEEFKQEMKLLEPMMRRLGKDLEHCRMLKESIREVQENNRKLEESIRKLKEI</sequence>
<feature type="compositionally biased region" description="Low complexity" evidence="2">
    <location>
        <begin position="113"/>
        <end position="124"/>
    </location>
</feature>
<dbReference type="AlphaFoldDB" id="A0A3N4HP94"/>
<organism evidence="3 4">
    <name type="scientific">Ascobolus immersus RN42</name>
    <dbReference type="NCBI Taxonomy" id="1160509"/>
    <lineage>
        <taxon>Eukaryota</taxon>
        <taxon>Fungi</taxon>
        <taxon>Dikarya</taxon>
        <taxon>Ascomycota</taxon>
        <taxon>Pezizomycotina</taxon>
        <taxon>Pezizomycetes</taxon>
        <taxon>Pezizales</taxon>
        <taxon>Ascobolaceae</taxon>
        <taxon>Ascobolus</taxon>
    </lineage>
</organism>
<evidence type="ECO:0000313" key="4">
    <source>
        <dbReference type="Proteomes" id="UP000275078"/>
    </source>
</evidence>
<evidence type="ECO:0000256" key="1">
    <source>
        <dbReference type="SAM" id="Coils"/>
    </source>
</evidence>
<feature type="compositionally biased region" description="Basic and acidic residues" evidence="2">
    <location>
        <begin position="125"/>
        <end position="137"/>
    </location>
</feature>
<feature type="compositionally biased region" description="Basic residues" evidence="2">
    <location>
        <begin position="1"/>
        <end position="23"/>
    </location>
</feature>